<evidence type="ECO:0000313" key="17">
    <source>
        <dbReference type="Proteomes" id="UP001236500"/>
    </source>
</evidence>
<evidence type="ECO:0000256" key="12">
    <source>
        <dbReference type="RuleBase" id="RU003357"/>
    </source>
</evidence>
<dbReference type="InterPro" id="IPR012910">
    <property type="entry name" value="Plug_dom"/>
</dbReference>
<feature type="domain" description="TonB-dependent receptor plug" evidence="15">
    <location>
        <begin position="57"/>
        <end position="163"/>
    </location>
</feature>
<dbReference type="Pfam" id="PF07715">
    <property type="entry name" value="Plug"/>
    <property type="match status" value="1"/>
</dbReference>
<feature type="domain" description="TonB-dependent receptor-like beta-barrel" evidence="14">
    <location>
        <begin position="286"/>
        <end position="769"/>
    </location>
</feature>
<comment type="subcellular location">
    <subcellularLocation>
        <location evidence="1 11">Cell outer membrane</location>
        <topology evidence="1 11">Multi-pass membrane protein</topology>
    </subcellularLocation>
</comment>
<dbReference type="RefSeq" id="WP_280319003.1">
    <property type="nucleotide sequence ID" value="NZ_CP118605.1"/>
</dbReference>
<proteinExistence type="inferred from homology"/>
<evidence type="ECO:0000256" key="9">
    <source>
        <dbReference type="ARBA" id="ARBA00023136"/>
    </source>
</evidence>
<keyword evidence="16" id="KW-0675">Receptor</keyword>
<evidence type="ECO:0000256" key="3">
    <source>
        <dbReference type="ARBA" id="ARBA00022452"/>
    </source>
</evidence>
<dbReference type="InterPro" id="IPR000531">
    <property type="entry name" value="Beta-barrel_TonB"/>
</dbReference>
<dbReference type="Proteomes" id="UP001236500">
    <property type="component" value="Chromosome"/>
</dbReference>
<protein>
    <submittedName>
        <fullName evidence="16">TonB-dependent receptor</fullName>
    </submittedName>
</protein>
<evidence type="ECO:0000256" key="4">
    <source>
        <dbReference type="ARBA" id="ARBA00022496"/>
    </source>
</evidence>
<evidence type="ECO:0000256" key="11">
    <source>
        <dbReference type="PROSITE-ProRule" id="PRU01360"/>
    </source>
</evidence>
<sequence>MDNGHRSIDIKKSHLALAIACAALPVPQAVMAQESDTQIKGVFEEVVVTASRREENVMEIPINISAVGGEKIEDLRLDSISKIAYYTPGLTVVDRGARDEVPDMLVRGLNTGGLGPGFSSGTVAMYLGDIPLQVDLKPNDLERVEVLIGPQGTLYGQGTMGGAIRYIPNKADPSGFSAKFRGTASSMSESSGLGQEYGATLNIPITDTLAVRVNADSVQDPGFIDYNYVVRESGVSNPDPDFSDPEDVAANLRRVKDANGEDTTSTRINVRWLATDWLEANLWHYYQDTKAEGRQLTHRLAFNTGRYESAMRYEEPNHYTNKLTSLELTGDLGFAQATMVYGRSEYEELGQRDQTDLLLDLDLGYDSFPTFSSYTREIVDDQSDTFELRMSSQHEGPFKWVAGYFQNKYVGEGTSEEFTPYFDQFWVDNWDGLQLRPDSLEYFSISNLEEKESAFYGELTYDITDTLSVTGGYRRYQFETAEVGGVAFPLFDTVAFGEPQDSINVSSTSTQGEDEGDLFKLNAAWDIADDGMVYFTYSQGYRNGGVNAYPVCTPEQVASGEQEPCIESHEKFINPDTIDNYEVGYKGRFGDRVSMTAAIYHIKWEDLQVASASNISSLPITGNGSAAESNGLELQGTWLITDNLDLVFSYAHTKAELTEDAPGLVGDLSVYAGARLPGHAEHQGSLNLNYTTTVLGSYDLALNYGLVFASDVYNLVGGPDDPLYMIDEDTDEIIPGDRGGEAIPGYAVHHLSATLTMDNWMVQAFADNLWDKYYITGTRTNRSNLEDENNGPGVGWGNGFTQRSYGQYVGTPRTIGARFTYAF</sequence>
<evidence type="ECO:0000256" key="5">
    <source>
        <dbReference type="ARBA" id="ARBA00022692"/>
    </source>
</evidence>
<evidence type="ECO:0000256" key="6">
    <source>
        <dbReference type="ARBA" id="ARBA00023004"/>
    </source>
</evidence>
<dbReference type="PROSITE" id="PS52016">
    <property type="entry name" value="TONB_DEPENDENT_REC_3"/>
    <property type="match status" value="1"/>
</dbReference>
<evidence type="ECO:0000256" key="2">
    <source>
        <dbReference type="ARBA" id="ARBA00022448"/>
    </source>
</evidence>
<evidence type="ECO:0000313" key="16">
    <source>
        <dbReference type="EMBL" id="WGL15853.1"/>
    </source>
</evidence>
<feature type="chain" id="PRO_5046566238" evidence="13">
    <location>
        <begin position="33"/>
        <end position="823"/>
    </location>
</feature>
<keyword evidence="17" id="KW-1185">Reference proteome</keyword>
<reference evidence="16 17" key="1">
    <citation type="submission" date="2023-02" db="EMBL/GenBank/DDBJ databases">
        <title>Description and genomic characterization of Microbulbifer bruguierae sp. nov., isolated from the sediment of mangrove plant Bruguiera sexangula.</title>
        <authorList>
            <person name="Long M."/>
        </authorList>
    </citation>
    <scope>NUCLEOTIDE SEQUENCE [LARGE SCALE GENOMIC DNA]</scope>
    <source>
        <strain evidence="16 17">H12</strain>
    </source>
</reference>
<evidence type="ECO:0000256" key="8">
    <source>
        <dbReference type="ARBA" id="ARBA00023077"/>
    </source>
</evidence>
<dbReference type="Gene3D" id="2.40.170.20">
    <property type="entry name" value="TonB-dependent receptor, beta-barrel domain"/>
    <property type="match status" value="1"/>
</dbReference>
<keyword evidence="9 11" id="KW-0472">Membrane</keyword>
<gene>
    <name evidence="16" type="ORF">PVT68_13865</name>
</gene>
<keyword evidence="13" id="KW-0732">Signal</keyword>
<comment type="similarity">
    <text evidence="11 12">Belongs to the TonB-dependent receptor family.</text>
</comment>
<keyword evidence="4" id="KW-0410">Iron transport</keyword>
<keyword evidence="10 11" id="KW-0998">Cell outer membrane</keyword>
<evidence type="ECO:0000256" key="10">
    <source>
        <dbReference type="ARBA" id="ARBA00023237"/>
    </source>
</evidence>
<keyword evidence="6" id="KW-0408">Iron</keyword>
<organism evidence="16 17">
    <name type="scientific">Microbulbifer bruguierae</name>
    <dbReference type="NCBI Taxonomy" id="3029061"/>
    <lineage>
        <taxon>Bacteria</taxon>
        <taxon>Pseudomonadati</taxon>
        <taxon>Pseudomonadota</taxon>
        <taxon>Gammaproteobacteria</taxon>
        <taxon>Cellvibrionales</taxon>
        <taxon>Microbulbiferaceae</taxon>
        <taxon>Microbulbifer</taxon>
    </lineage>
</organism>
<evidence type="ECO:0000256" key="13">
    <source>
        <dbReference type="SAM" id="SignalP"/>
    </source>
</evidence>
<dbReference type="InterPro" id="IPR039426">
    <property type="entry name" value="TonB-dep_rcpt-like"/>
</dbReference>
<evidence type="ECO:0000256" key="7">
    <source>
        <dbReference type="ARBA" id="ARBA00023065"/>
    </source>
</evidence>
<dbReference type="SUPFAM" id="SSF56935">
    <property type="entry name" value="Porins"/>
    <property type="match status" value="1"/>
</dbReference>
<evidence type="ECO:0000259" key="14">
    <source>
        <dbReference type="Pfam" id="PF00593"/>
    </source>
</evidence>
<accession>A0ABY8NAL8</accession>
<keyword evidence="8 12" id="KW-0798">TonB box</keyword>
<keyword evidence="5 11" id="KW-0812">Transmembrane</keyword>
<evidence type="ECO:0000259" key="15">
    <source>
        <dbReference type="Pfam" id="PF07715"/>
    </source>
</evidence>
<keyword evidence="7" id="KW-0406">Ion transport</keyword>
<dbReference type="EMBL" id="CP118605">
    <property type="protein sequence ID" value="WGL15853.1"/>
    <property type="molecule type" value="Genomic_DNA"/>
</dbReference>
<dbReference type="PANTHER" id="PTHR32552:SF81">
    <property type="entry name" value="TONB-DEPENDENT OUTER MEMBRANE RECEPTOR"/>
    <property type="match status" value="1"/>
</dbReference>
<name>A0ABY8NAL8_9GAMM</name>
<dbReference type="Pfam" id="PF00593">
    <property type="entry name" value="TonB_dep_Rec_b-barrel"/>
    <property type="match status" value="1"/>
</dbReference>
<keyword evidence="2 11" id="KW-0813">Transport</keyword>
<evidence type="ECO:0000256" key="1">
    <source>
        <dbReference type="ARBA" id="ARBA00004571"/>
    </source>
</evidence>
<dbReference type="PANTHER" id="PTHR32552">
    <property type="entry name" value="FERRICHROME IRON RECEPTOR-RELATED"/>
    <property type="match status" value="1"/>
</dbReference>
<dbReference type="InterPro" id="IPR036942">
    <property type="entry name" value="Beta-barrel_TonB_sf"/>
</dbReference>
<feature type="signal peptide" evidence="13">
    <location>
        <begin position="1"/>
        <end position="32"/>
    </location>
</feature>
<keyword evidence="3 11" id="KW-1134">Transmembrane beta strand</keyword>